<dbReference type="AlphaFoldDB" id="A0A0L6JN01"/>
<dbReference type="GO" id="GO:0016887">
    <property type="term" value="F:ATP hydrolysis activity"/>
    <property type="evidence" value="ECO:0007669"/>
    <property type="project" value="TreeGrafter"/>
</dbReference>
<dbReference type="EMBL" id="LGTC01000001">
    <property type="protein sequence ID" value="KNY27168.1"/>
    <property type="molecule type" value="Genomic_DNA"/>
</dbReference>
<evidence type="ECO:0000313" key="6">
    <source>
        <dbReference type="Proteomes" id="UP000036923"/>
    </source>
</evidence>
<keyword evidence="1" id="KW-0547">Nucleotide-binding</keyword>
<dbReference type="Proteomes" id="UP000036923">
    <property type="component" value="Unassembled WGS sequence"/>
</dbReference>
<evidence type="ECO:0000256" key="1">
    <source>
        <dbReference type="ARBA" id="ARBA00022741"/>
    </source>
</evidence>
<gene>
    <name evidence="5" type="ORF">Bccel_2436</name>
</gene>
<dbReference type="OrthoDB" id="9816297at2"/>
<sequence length="411" mass="44928">MDNIKFLPGQIVEITTNSGNVCDIYESKLLSMDQNYLEIAQPNKNGVFSPIPTGYDLSLKANTPYGLLQFNSRVVGKNPEKQSLFISLPQDLTSAIDTAIGSDTVMKKACKFVTITSGKGGAGKSCFTINYAIALAKRNKKVVILDADLGMANIDVLLKLSPVYNLTDVIKGTKNLEEIIIDGPGDIKVIPGGNGLFELSSLNPHQIEKITAGLSALENSFDYVLIDTSAGLSRILNDLVMCTHETILVTTPEPHAISDTFSILKVLLSKHRCLNLKLIVNKCEDAKEGESVIKRISGVVSRFPNCTFSPLGYIPESIFVSKSVKQQSSFLLSYPDTDVSESLESIVDVELGVPRKLKVVVKDKEQEQEDENVLSKVFGVEKHNPLKPFLPIREGSGSTFVSKLKDLFNKN</sequence>
<dbReference type="PATRIC" id="fig|398512.5.peg.2538"/>
<dbReference type="STRING" id="398512.Bccel_2436"/>
<keyword evidence="2" id="KW-0067">ATP-binding</keyword>
<dbReference type="GO" id="GO:0051782">
    <property type="term" value="P:negative regulation of cell division"/>
    <property type="evidence" value="ECO:0007669"/>
    <property type="project" value="TreeGrafter"/>
</dbReference>
<reference evidence="6" key="1">
    <citation type="submission" date="2015-07" db="EMBL/GenBank/DDBJ databases">
        <title>Near-Complete Genome Sequence of the Cellulolytic Bacterium Bacteroides (Pseudobacteroides) cellulosolvens ATCC 35603.</title>
        <authorList>
            <person name="Dassa B."/>
            <person name="Utturkar S.M."/>
            <person name="Klingeman D.M."/>
            <person name="Hurt R.A."/>
            <person name="Keller M."/>
            <person name="Xu J."/>
            <person name="Reddy Y.H.K."/>
            <person name="Borovok I."/>
            <person name="Grinberg I.R."/>
            <person name="Lamed R."/>
            <person name="Zhivin O."/>
            <person name="Bayer E.A."/>
            <person name="Brown S.D."/>
        </authorList>
    </citation>
    <scope>NUCLEOTIDE SEQUENCE [LARGE SCALE GENOMIC DNA]</scope>
    <source>
        <strain evidence="6">DSM 2933</strain>
    </source>
</reference>
<dbReference type="eggNOG" id="COG0455">
    <property type="taxonomic scope" value="Bacteria"/>
</dbReference>
<dbReference type="SUPFAM" id="SSF52540">
    <property type="entry name" value="P-loop containing nucleoside triphosphate hydrolases"/>
    <property type="match status" value="1"/>
</dbReference>
<evidence type="ECO:0000259" key="3">
    <source>
        <dbReference type="Pfam" id="PF12945"/>
    </source>
</evidence>
<evidence type="ECO:0000313" key="5">
    <source>
        <dbReference type="EMBL" id="KNY27168.1"/>
    </source>
</evidence>
<dbReference type="GO" id="GO:0009898">
    <property type="term" value="C:cytoplasmic side of plasma membrane"/>
    <property type="evidence" value="ECO:0007669"/>
    <property type="project" value="TreeGrafter"/>
</dbReference>
<dbReference type="InterPro" id="IPR027417">
    <property type="entry name" value="P-loop_NTPase"/>
</dbReference>
<dbReference type="RefSeq" id="WP_050753399.1">
    <property type="nucleotide sequence ID" value="NZ_JQKC01000029.1"/>
</dbReference>
<dbReference type="InterPro" id="IPR050625">
    <property type="entry name" value="ParA/MinD_ATPase"/>
</dbReference>
<dbReference type="InterPro" id="IPR009926">
    <property type="entry name" value="T3SS_YcgR_PilZN"/>
</dbReference>
<dbReference type="GO" id="GO:0005829">
    <property type="term" value="C:cytosol"/>
    <property type="evidence" value="ECO:0007669"/>
    <property type="project" value="TreeGrafter"/>
</dbReference>
<keyword evidence="6" id="KW-1185">Reference proteome</keyword>
<accession>A0A0L6JN01</accession>
<dbReference type="PANTHER" id="PTHR43384:SF4">
    <property type="entry name" value="CELLULOSE BIOSYNTHESIS PROTEIN BCSQ-RELATED"/>
    <property type="match status" value="1"/>
</dbReference>
<evidence type="ECO:0000256" key="2">
    <source>
        <dbReference type="ARBA" id="ARBA00022840"/>
    </source>
</evidence>
<dbReference type="Pfam" id="PF13614">
    <property type="entry name" value="AAA_31"/>
    <property type="match status" value="1"/>
</dbReference>
<dbReference type="Gene3D" id="3.40.50.300">
    <property type="entry name" value="P-loop containing nucleotide triphosphate hydrolases"/>
    <property type="match status" value="1"/>
</dbReference>
<evidence type="ECO:0000259" key="4">
    <source>
        <dbReference type="Pfam" id="PF13614"/>
    </source>
</evidence>
<dbReference type="PANTHER" id="PTHR43384">
    <property type="entry name" value="SEPTUM SITE-DETERMINING PROTEIN MIND HOMOLOG, CHLOROPLASTIC-RELATED"/>
    <property type="match status" value="1"/>
</dbReference>
<feature type="domain" description="AAA" evidence="4">
    <location>
        <begin position="111"/>
        <end position="266"/>
    </location>
</feature>
<dbReference type="Pfam" id="PF12945">
    <property type="entry name" value="PilZNR"/>
    <property type="match status" value="1"/>
</dbReference>
<comment type="caution">
    <text evidence="5">The sequence shown here is derived from an EMBL/GenBank/DDBJ whole genome shotgun (WGS) entry which is preliminary data.</text>
</comment>
<dbReference type="CDD" id="cd02038">
    <property type="entry name" value="FlhG-like"/>
    <property type="match status" value="1"/>
</dbReference>
<dbReference type="InterPro" id="IPR033875">
    <property type="entry name" value="FlhG"/>
</dbReference>
<protein>
    <submittedName>
        <fullName evidence="5">Cobyrinic acid ac-diamide synthase</fullName>
    </submittedName>
</protein>
<feature type="domain" description="Type III secretion system flagellar brake protein YcgR PilZN" evidence="3">
    <location>
        <begin position="8"/>
        <end position="78"/>
    </location>
</feature>
<organism evidence="5 6">
    <name type="scientific">Pseudobacteroides cellulosolvens ATCC 35603 = DSM 2933</name>
    <dbReference type="NCBI Taxonomy" id="398512"/>
    <lineage>
        <taxon>Bacteria</taxon>
        <taxon>Bacillati</taxon>
        <taxon>Bacillota</taxon>
        <taxon>Clostridia</taxon>
        <taxon>Eubacteriales</taxon>
        <taxon>Oscillospiraceae</taxon>
        <taxon>Pseudobacteroides</taxon>
    </lineage>
</organism>
<dbReference type="InterPro" id="IPR025669">
    <property type="entry name" value="AAA_dom"/>
</dbReference>
<name>A0A0L6JN01_9FIRM</name>
<dbReference type="GO" id="GO:0005524">
    <property type="term" value="F:ATP binding"/>
    <property type="evidence" value="ECO:0007669"/>
    <property type="project" value="UniProtKB-KW"/>
</dbReference>
<proteinExistence type="predicted"/>